<keyword evidence="3" id="KW-1185">Reference proteome</keyword>
<dbReference type="EMBL" id="KZ110593">
    <property type="protein sequence ID" value="OSX65611.1"/>
    <property type="molecule type" value="Genomic_DNA"/>
</dbReference>
<accession>A0A1X6NAH7</accession>
<reference evidence="2 3" key="1">
    <citation type="submission" date="2017-04" db="EMBL/GenBank/DDBJ databases">
        <title>Genome Sequence of the Model Brown-Rot Fungus Postia placenta SB12.</title>
        <authorList>
            <consortium name="DOE Joint Genome Institute"/>
            <person name="Gaskell J."/>
            <person name="Kersten P."/>
            <person name="Larrondo L.F."/>
            <person name="Canessa P."/>
            <person name="Martinez D."/>
            <person name="Hibbett D."/>
            <person name="Schmoll M."/>
            <person name="Kubicek C.P."/>
            <person name="Martinez A.T."/>
            <person name="Yadav J."/>
            <person name="Master E."/>
            <person name="Magnuson J.K."/>
            <person name="James T."/>
            <person name="Yaver D."/>
            <person name="Berka R."/>
            <person name="Labutti K."/>
            <person name="Lipzen A."/>
            <person name="Aerts A."/>
            <person name="Barry K."/>
            <person name="Henrissat B."/>
            <person name="Blanchette R."/>
            <person name="Grigoriev I."/>
            <person name="Cullen D."/>
        </authorList>
    </citation>
    <scope>NUCLEOTIDE SEQUENCE [LARGE SCALE GENOMIC DNA]</scope>
    <source>
        <strain evidence="2 3">MAD-698-R-SB12</strain>
    </source>
</reference>
<proteinExistence type="predicted"/>
<evidence type="ECO:0000313" key="3">
    <source>
        <dbReference type="Proteomes" id="UP000194127"/>
    </source>
</evidence>
<dbReference type="RefSeq" id="XP_024342405.1">
    <property type="nucleotide sequence ID" value="XM_024476844.1"/>
</dbReference>
<protein>
    <submittedName>
        <fullName evidence="2">Uncharacterized protein</fullName>
    </submittedName>
</protein>
<dbReference type="GeneID" id="36321795"/>
<gene>
    <name evidence="2" type="ORF">POSPLADRAFT_1032304</name>
</gene>
<dbReference type="Proteomes" id="UP000194127">
    <property type="component" value="Unassembled WGS sequence"/>
</dbReference>
<organism evidence="2 3">
    <name type="scientific">Postia placenta MAD-698-R-SB12</name>
    <dbReference type="NCBI Taxonomy" id="670580"/>
    <lineage>
        <taxon>Eukaryota</taxon>
        <taxon>Fungi</taxon>
        <taxon>Dikarya</taxon>
        <taxon>Basidiomycota</taxon>
        <taxon>Agaricomycotina</taxon>
        <taxon>Agaricomycetes</taxon>
        <taxon>Polyporales</taxon>
        <taxon>Adustoporiaceae</taxon>
        <taxon>Rhodonia</taxon>
    </lineage>
</organism>
<sequence length="147" mass="15710">MRGQILSRFRLSRRHRVTTLSRATRVSVRCHTGFDAAGGRVGVDDAQARVCEQSPAVEFAVPGAAHLAPSVRPGKGPGRYSHYCRTGRQTAVPDAGANGNVLPFGRSHMGAHSSRLTANPKGPHGNVYDDTSPSRSPRCKGGLHCDR</sequence>
<evidence type="ECO:0000313" key="2">
    <source>
        <dbReference type="EMBL" id="OSX65611.1"/>
    </source>
</evidence>
<feature type="region of interest" description="Disordered" evidence="1">
    <location>
        <begin position="104"/>
        <end position="147"/>
    </location>
</feature>
<evidence type="ECO:0000256" key="1">
    <source>
        <dbReference type="SAM" id="MobiDB-lite"/>
    </source>
</evidence>
<name>A0A1X6NAH7_9APHY</name>
<dbReference type="AlphaFoldDB" id="A0A1X6NAH7"/>